<evidence type="ECO:0000313" key="4">
    <source>
        <dbReference type="Proteomes" id="UP000198606"/>
    </source>
</evidence>
<evidence type="ECO:0000313" key="3">
    <source>
        <dbReference type="EMBL" id="SDH93991.1"/>
    </source>
</evidence>
<dbReference type="InterPro" id="IPR035616">
    <property type="entry name" value="MvaT_DBD"/>
</dbReference>
<organism evidence="3 4">
    <name type="scientific">Phytopseudomonas flavescens</name>
    <dbReference type="NCBI Taxonomy" id="29435"/>
    <lineage>
        <taxon>Bacteria</taxon>
        <taxon>Pseudomonadati</taxon>
        <taxon>Pseudomonadota</taxon>
        <taxon>Gammaproteobacteria</taxon>
        <taxon>Pseudomonadales</taxon>
        <taxon>Pseudomonadaceae</taxon>
        <taxon>Phytopseudomonas</taxon>
    </lineage>
</organism>
<protein>
    <recommendedName>
        <fullName evidence="2">MvaT DNA-binding domain-containing protein</fullName>
    </recommendedName>
</protein>
<keyword evidence="1" id="KW-0175">Coiled coil</keyword>
<reference evidence="3 4" key="1">
    <citation type="submission" date="2016-10" db="EMBL/GenBank/DDBJ databases">
        <authorList>
            <person name="de Groot N.N."/>
        </authorList>
    </citation>
    <scope>NUCLEOTIDE SEQUENCE [LARGE SCALE GENOMIC DNA]</scope>
    <source>
        <strain evidence="3 4">LMG 18387</strain>
    </source>
</reference>
<dbReference type="Proteomes" id="UP000198606">
    <property type="component" value="Unassembled WGS sequence"/>
</dbReference>
<sequence length="126" mass="14339">MSLITEYRTLEENIKELQERLKNLSQDDKLKKELEFEGKLRTLMGEYQKSLRDIIALLDPDAKASKAQRNAKAAPIGSKRARKVKQYKNPNTGEVIETKGGNHKTLKEWKAKWGADVVEGWATLLG</sequence>
<name>A0A1G8GI26_9GAMM</name>
<dbReference type="RefSeq" id="WP_084306256.1">
    <property type="nucleotide sequence ID" value="NZ_FNDG01000009.1"/>
</dbReference>
<evidence type="ECO:0000256" key="1">
    <source>
        <dbReference type="SAM" id="Coils"/>
    </source>
</evidence>
<gene>
    <name evidence="3" type="ORF">SAMN05216588_10958</name>
</gene>
<dbReference type="CDD" id="cd16170">
    <property type="entry name" value="MvaT_DBD"/>
    <property type="match status" value="1"/>
</dbReference>
<evidence type="ECO:0000259" key="2">
    <source>
        <dbReference type="Pfam" id="PF22055"/>
    </source>
</evidence>
<dbReference type="AlphaFoldDB" id="A0A1G8GI26"/>
<accession>A0A1G8GI26</accession>
<dbReference type="Pfam" id="PF22055">
    <property type="entry name" value="MvaT_DBD"/>
    <property type="match status" value="1"/>
</dbReference>
<feature type="domain" description="MvaT DNA-binding" evidence="2">
    <location>
        <begin position="85"/>
        <end position="121"/>
    </location>
</feature>
<dbReference type="EMBL" id="FNDG01000009">
    <property type="protein sequence ID" value="SDH93991.1"/>
    <property type="molecule type" value="Genomic_DNA"/>
</dbReference>
<dbReference type="NCBIfam" id="NF041859">
    <property type="entry name" value="silencer_MvaTU"/>
    <property type="match status" value="1"/>
</dbReference>
<dbReference type="STRING" id="29435.SAMN05216588_10958"/>
<proteinExistence type="predicted"/>
<feature type="coiled-coil region" evidence="1">
    <location>
        <begin position="7"/>
        <end position="34"/>
    </location>
</feature>
<dbReference type="NCBIfam" id="NF041860">
    <property type="entry name" value="silencer_MvaT"/>
    <property type="match status" value="1"/>
</dbReference>